<accession>A0A318JZZ0</accession>
<dbReference type="InterPro" id="IPR004675">
    <property type="entry name" value="AhpD_core"/>
</dbReference>
<dbReference type="PANTHER" id="PTHR34846:SF7">
    <property type="entry name" value="BLL7811 PROTEIN"/>
    <property type="match status" value="1"/>
</dbReference>
<keyword evidence="2" id="KW-0560">Oxidoreductase</keyword>
<dbReference type="PANTHER" id="PTHR34846">
    <property type="entry name" value="4-CARBOXYMUCONOLACTONE DECARBOXYLASE FAMILY PROTEIN (AFU_ORTHOLOGUE AFUA_6G11590)"/>
    <property type="match status" value="1"/>
</dbReference>
<dbReference type="Proteomes" id="UP000247569">
    <property type="component" value="Unassembled WGS sequence"/>
</dbReference>
<evidence type="ECO:0000259" key="1">
    <source>
        <dbReference type="Pfam" id="PF02627"/>
    </source>
</evidence>
<dbReference type="OrthoDB" id="9801997at2"/>
<protein>
    <submittedName>
        <fullName evidence="2">AhpD family alkylhydroperoxidase</fullName>
    </submittedName>
</protein>
<dbReference type="InterPro" id="IPR029032">
    <property type="entry name" value="AhpD-like"/>
</dbReference>
<feature type="domain" description="Carboxymuconolactone decarboxylase-like" evidence="1">
    <location>
        <begin position="25"/>
        <end position="95"/>
    </location>
</feature>
<proteinExistence type="predicted"/>
<dbReference type="GO" id="GO:0051920">
    <property type="term" value="F:peroxiredoxin activity"/>
    <property type="evidence" value="ECO:0007669"/>
    <property type="project" value="InterPro"/>
</dbReference>
<organism evidence="2 3">
    <name type="scientific">Nocardia tenerifensis</name>
    <dbReference type="NCBI Taxonomy" id="228006"/>
    <lineage>
        <taxon>Bacteria</taxon>
        <taxon>Bacillati</taxon>
        <taxon>Actinomycetota</taxon>
        <taxon>Actinomycetes</taxon>
        <taxon>Mycobacteriales</taxon>
        <taxon>Nocardiaceae</taxon>
        <taxon>Nocardia</taxon>
    </lineage>
</organism>
<dbReference type="NCBIfam" id="TIGR00778">
    <property type="entry name" value="ahpD_dom"/>
    <property type="match status" value="1"/>
</dbReference>
<evidence type="ECO:0000313" key="2">
    <source>
        <dbReference type="EMBL" id="PXX60932.1"/>
    </source>
</evidence>
<gene>
    <name evidence="2" type="ORF">DFR70_109123</name>
</gene>
<dbReference type="InterPro" id="IPR003779">
    <property type="entry name" value="CMD-like"/>
</dbReference>
<dbReference type="SUPFAM" id="SSF69118">
    <property type="entry name" value="AhpD-like"/>
    <property type="match status" value="1"/>
</dbReference>
<keyword evidence="3" id="KW-1185">Reference proteome</keyword>
<dbReference type="AlphaFoldDB" id="A0A318JZZ0"/>
<evidence type="ECO:0000313" key="3">
    <source>
        <dbReference type="Proteomes" id="UP000247569"/>
    </source>
</evidence>
<dbReference type="Gene3D" id="1.20.1290.10">
    <property type="entry name" value="AhpD-like"/>
    <property type="match status" value="1"/>
</dbReference>
<name>A0A318JZZ0_9NOCA</name>
<reference evidence="2 3" key="1">
    <citation type="submission" date="2018-05" db="EMBL/GenBank/DDBJ databases">
        <title>Genomic Encyclopedia of Type Strains, Phase IV (KMG-IV): sequencing the most valuable type-strain genomes for metagenomic binning, comparative biology and taxonomic classification.</title>
        <authorList>
            <person name="Goeker M."/>
        </authorList>
    </citation>
    <scope>NUCLEOTIDE SEQUENCE [LARGE SCALE GENOMIC DNA]</scope>
    <source>
        <strain evidence="2 3">DSM 44704</strain>
    </source>
</reference>
<dbReference type="EMBL" id="QJKF01000009">
    <property type="protein sequence ID" value="PXX60932.1"/>
    <property type="molecule type" value="Genomic_DNA"/>
</dbReference>
<dbReference type="Pfam" id="PF02627">
    <property type="entry name" value="CMD"/>
    <property type="match status" value="1"/>
</dbReference>
<sequence>MEARMPNVYKLARGGYLGLKAVEDSLADSRLPRNLLELLRIRASQINGCSVCTDLHSHRARKEGESDERLWSVAAWRDTPFFSDTERAALALTEEMTRVADGSGGVPDDVWRQAAEHFAEEDLAALVMAIASVNAWNRINIATRLVAGNFR</sequence>
<comment type="caution">
    <text evidence="2">The sequence shown here is derived from an EMBL/GenBank/DDBJ whole genome shotgun (WGS) entry which is preliminary data.</text>
</comment>
<keyword evidence="2" id="KW-0575">Peroxidase</keyword>